<dbReference type="Proteomes" id="UP000256329">
    <property type="component" value="Unassembled WGS sequence"/>
</dbReference>
<keyword evidence="4" id="KW-1185">Reference proteome</keyword>
<feature type="transmembrane region" description="Helical" evidence="1">
    <location>
        <begin position="227"/>
        <end position="246"/>
    </location>
</feature>
<sequence length="251" mass="28081">MRMIVALILLSLFLASAAWGHAPGDKPPISFDEISPIVLREGGKEVKICFRDVVYHHGKKMGTGSSVLPGVIFAYRAFQTGLEKLGETPCREDLRVKCALPDYSAVVCLQYLLGDQGRLEVVLPDGAKVEPLSPQNLSRFARNLGPEHYCLVLTHLPTGREVEVRVKKEVFPPRYFELRRMVLYREPRQATEQEGQALASMEVSLVEKFAKGEPWELFEGFRQPFPVVEGVITGGLLLALAAGLLWPRLRR</sequence>
<comment type="caution">
    <text evidence="3">The sequence shown here is derived from an EMBL/GenBank/DDBJ whole genome shotgun (WGS) entry which is preliminary data.</text>
</comment>
<keyword evidence="1" id="KW-0812">Transmembrane</keyword>
<dbReference type="EMBL" id="QSLN01000013">
    <property type="protein sequence ID" value="RDV82071.1"/>
    <property type="molecule type" value="Genomic_DNA"/>
</dbReference>
<keyword evidence="1" id="KW-0472">Membrane</keyword>
<accession>A0A3D8P491</accession>
<name>A0A3D8P491_9THEO</name>
<proteinExistence type="predicted"/>
<keyword evidence="2" id="KW-0732">Signal</keyword>
<evidence type="ECO:0000313" key="4">
    <source>
        <dbReference type="Proteomes" id="UP000256329"/>
    </source>
</evidence>
<evidence type="ECO:0000256" key="1">
    <source>
        <dbReference type="SAM" id="Phobius"/>
    </source>
</evidence>
<evidence type="ECO:0000256" key="2">
    <source>
        <dbReference type="SAM" id="SignalP"/>
    </source>
</evidence>
<gene>
    <name evidence="3" type="ORF">DXX99_08455</name>
</gene>
<keyword evidence="1" id="KW-1133">Transmembrane helix</keyword>
<organism evidence="3 4">
    <name type="scientific">Ammonifex thiophilus</name>
    <dbReference type="NCBI Taxonomy" id="444093"/>
    <lineage>
        <taxon>Bacteria</taxon>
        <taxon>Bacillati</taxon>
        <taxon>Bacillota</taxon>
        <taxon>Clostridia</taxon>
        <taxon>Thermoanaerobacterales</taxon>
        <taxon>Thermoanaerobacteraceae</taxon>
        <taxon>Ammonifex</taxon>
    </lineage>
</organism>
<feature type="signal peptide" evidence="2">
    <location>
        <begin position="1"/>
        <end position="17"/>
    </location>
</feature>
<dbReference type="AlphaFoldDB" id="A0A3D8P491"/>
<protein>
    <submittedName>
        <fullName evidence="3">Uncharacterized protein</fullName>
    </submittedName>
</protein>
<evidence type="ECO:0000313" key="3">
    <source>
        <dbReference type="EMBL" id="RDV82071.1"/>
    </source>
</evidence>
<feature type="chain" id="PRO_5039093784" evidence="2">
    <location>
        <begin position="18"/>
        <end position="251"/>
    </location>
</feature>
<reference evidence="3 4" key="1">
    <citation type="submission" date="2018-08" db="EMBL/GenBank/DDBJ databases">
        <title>Form III RuBisCO-mediated autotrophy in Thermodesulfobium bacteria.</title>
        <authorList>
            <person name="Toshchakov S.V."/>
            <person name="Kublanov I.V."/>
            <person name="Frolov E."/>
            <person name="Bonch-Osmolovskaya E.A."/>
            <person name="Tourova T.P."/>
            <person name="Chernych N.A."/>
            <person name="Lebedinsky A.V."/>
        </authorList>
    </citation>
    <scope>NUCLEOTIDE SEQUENCE [LARGE SCALE GENOMIC DNA]</scope>
    <source>
        <strain evidence="3 4">SR</strain>
    </source>
</reference>